<dbReference type="Proteomes" id="UP000265520">
    <property type="component" value="Unassembled WGS sequence"/>
</dbReference>
<name>A0A392UHR4_9FABA</name>
<reference evidence="2 3" key="1">
    <citation type="journal article" date="2018" name="Front. Plant Sci.">
        <title>Red Clover (Trifolium pratense) and Zigzag Clover (T. medium) - A Picture of Genomic Similarities and Differences.</title>
        <authorList>
            <person name="Dluhosova J."/>
            <person name="Istvanek J."/>
            <person name="Nedelnik J."/>
            <person name="Repkova J."/>
        </authorList>
    </citation>
    <scope>NUCLEOTIDE SEQUENCE [LARGE SCALE GENOMIC DNA]</scope>
    <source>
        <strain evidence="3">cv. 10/8</strain>
        <tissue evidence="2">Leaf</tissue>
    </source>
</reference>
<evidence type="ECO:0000256" key="1">
    <source>
        <dbReference type="SAM" id="MobiDB-lite"/>
    </source>
</evidence>
<keyword evidence="3" id="KW-1185">Reference proteome</keyword>
<comment type="caution">
    <text evidence="2">The sequence shown here is derived from an EMBL/GenBank/DDBJ whole genome shotgun (WGS) entry which is preliminary data.</text>
</comment>
<dbReference type="AlphaFoldDB" id="A0A392UHR4"/>
<feature type="non-terminal residue" evidence="2">
    <location>
        <position position="1"/>
    </location>
</feature>
<feature type="region of interest" description="Disordered" evidence="1">
    <location>
        <begin position="1"/>
        <end position="48"/>
    </location>
</feature>
<sequence>GKNKWKGEKNKGKGESSYDQVHHNGDQGQGESSNKGKEGFFKHKNGEA</sequence>
<evidence type="ECO:0000313" key="3">
    <source>
        <dbReference type="Proteomes" id="UP000265520"/>
    </source>
</evidence>
<accession>A0A392UHR4</accession>
<protein>
    <submittedName>
        <fullName evidence="2">Uncharacterized protein</fullName>
    </submittedName>
</protein>
<dbReference type="EMBL" id="LXQA010814059">
    <property type="protein sequence ID" value="MCI72247.1"/>
    <property type="molecule type" value="Genomic_DNA"/>
</dbReference>
<evidence type="ECO:0000313" key="2">
    <source>
        <dbReference type="EMBL" id="MCI72247.1"/>
    </source>
</evidence>
<organism evidence="2 3">
    <name type="scientific">Trifolium medium</name>
    <dbReference type="NCBI Taxonomy" id="97028"/>
    <lineage>
        <taxon>Eukaryota</taxon>
        <taxon>Viridiplantae</taxon>
        <taxon>Streptophyta</taxon>
        <taxon>Embryophyta</taxon>
        <taxon>Tracheophyta</taxon>
        <taxon>Spermatophyta</taxon>
        <taxon>Magnoliopsida</taxon>
        <taxon>eudicotyledons</taxon>
        <taxon>Gunneridae</taxon>
        <taxon>Pentapetalae</taxon>
        <taxon>rosids</taxon>
        <taxon>fabids</taxon>
        <taxon>Fabales</taxon>
        <taxon>Fabaceae</taxon>
        <taxon>Papilionoideae</taxon>
        <taxon>50 kb inversion clade</taxon>
        <taxon>NPAAA clade</taxon>
        <taxon>Hologalegina</taxon>
        <taxon>IRL clade</taxon>
        <taxon>Trifolieae</taxon>
        <taxon>Trifolium</taxon>
    </lineage>
</organism>
<proteinExistence type="predicted"/>
<feature type="compositionally biased region" description="Basic and acidic residues" evidence="1">
    <location>
        <begin position="34"/>
        <end position="48"/>
    </location>
</feature>
<feature type="compositionally biased region" description="Basic and acidic residues" evidence="1">
    <location>
        <begin position="1"/>
        <end position="25"/>
    </location>
</feature>